<gene>
    <name evidence="1" type="ORF">WKW82_25480</name>
</gene>
<proteinExistence type="predicted"/>
<accession>A0ABU8WR93</accession>
<sequence>MASKKTKHHAPEDLAKVARMDRLRHGLPLAATRLKQGQADRIDSGDIDAYVQLDWLEWHGGRLRLTDTGRNVCAQEVLNSAQDDE</sequence>
<organism evidence="1 2">
    <name type="scientific">Variovorax rhizosphaerae</name>
    <dbReference type="NCBI Taxonomy" id="1836200"/>
    <lineage>
        <taxon>Bacteria</taxon>
        <taxon>Pseudomonadati</taxon>
        <taxon>Pseudomonadota</taxon>
        <taxon>Betaproteobacteria</taxon>
        <taxon>Burkholderiales</taxon>
        <taxon>Comamonadaceae</taxon>
        <taxon>Variovorax</taxon>
    </lineage>
</organism>
<evidence type="ECO:0000313" key="2">
    <source>
        <dbReference type="Proteomes" id="UP001385892"/>
    </source>
</evidence>
<name>A0ABU8WR93_9BURK</name>
<dbReference type="EMBL" id="JBBKZT010000013">
    <property type="protein sequence ID" value="MEJ8850021.1"/>
    <property type="molecule type" value="Genomic_DNA"/>
</dbReference>
<keyword evidence="2" id="KW-1185">Reference proteome</keyword>
<dbReference type="Proteomes" id="UP001385892">
    <property type="component" value="Unassembled WGS sequence"/>
</dbReference>
<comment type="caution">
    <text evidence="1">The sequence shown here is derived from an EMBL/GenBank/DDBJ whole genome shotgun (WGS) entry which is preliminary data.</text>
</comment>
<protein>
    <submittedName>
        <fullName evidence="1">Uncharacterized protein</fullName>
    </submittedName>
</protein>
<evidence type="ECO:0000313" key="1">
    <source>
        <dbReference type="EMBL" id="MEJ8850021.1"/>
    </source>
</evidence>
<dbReference type="RefSeq" id="WP_340345221.1">
    <property type="nucleotide sequence ID" value="NZ_JBBKZT010000013.1"/>
</dbReference>
<reference evidence="1 2" key="1">
    <citation type="submission" date="2024-03" db="EMBL/GenBank/DDBJ databases">
        <title>Novel species of the genus Variovorax.</title>
        <authorList>
            <person name="Liu Q."/>
            <person name="Xin Y.-H."/>
        </authorList>
    </citation>
    <scope>NUCLEOTIDE SEQUENCE [LARGE SCALE GENOMIC DNA]</scope>
    <source>
        <strain evidence="1 2">KACC 18900</strain>
    </source>
</reference>